<dbReference type="Gene3D" id="2.60.120.20">
    <property type="match status" value="1"/>
</dbReference>
<proteinExistence type="predicted"/>
<dbReference type="InterPro" id="IPR029053">
    <property type="entry name" value="Viral_coat"/>
</dbReference>
<evidence type="ECO:0000256" key="1">
    <source>
        <dbReference type="ARBA" id="ARBA00004328"/>
    </source>
</evidence>
<sequence length="217" mass="24678">MAMRRRGFKKYRRPAGRAAPKNTRVLARKAYTMARTIRRTYKPEFKKYDMNESTYNVGTTAGVVHVNPIAQGDDFFNREGNKILGRSFYLNGYIKHNNTATDGQVIKLWLIQDKQQVADGLPTAAVIFNAPATSVTSALNANTVGRFKVLWQRTYTVDPSNEIKVVKMYKKMYLPVRYNGTTGSDIQKNGLYVVYASSDNTNKPTLTYDARFTYNDN</sequence>
<evidence type="ECO:0000256" key="2">
    <source>
        <dbReference type="ARBA" id="ARBA00022561"/>
    </source>
</evidence>
<keyword evidence="3" id="KW-0946">Virion</keyword>
<gene>
    <name evidence="4" type="primary">Cap</name>
</gene>
<dbReference type="InterPro" id="IPR037164">
    <property type="entry name" value="Satellite_virus_coat_sf"/>
</dbReference>
<dbReference type="GO" id="GO:0019028">
    <property type="term" value="C:viral capsid"/>
    <property type="evidence" value="ECO:0007669"/>
    <property type="project" value="UniProtKB-KW"/>
</dbReference>
<organism evidence="4">
    <name type="scientific">uncultured virus</name>
    <dbReference type="NCBI Taxonomy" id="340016"/>
    <lineage>
        <taxon>Viruses</taxon>
        <taxon>environmental samples</taxon>
    </lineage>
</organism>
<dbReference type="EMBL" id="KY487918">
    <property type="protein sequence ID" value="AUM61903.1"/>
    <property type="molecule type" value="Genomic_DNA"/>
</dbReference>
<accession>A0A2K9LSQ3</accession>
<dbReference type="Pfam" id="PF00844">
    <property type="entry name" value="Gemini_coat"/>
    <property type="match status" value="1"/>
</dbReference>
<evidence type="ECO:0000256" key="3">
    <source>
        <dbReference type="ARBA" id="ARBA00022844"/>
    </source>
</evidence>
<protein>
    <submittedName>
        <fullName evidence="4">Capsid</fullName>
    </submittedName>
</protein>
<comment type="subcellular location">
    <subcellularLocation>
        <location evidence="1">Virion</location>
    </subcellularLocation>
</comment>
<evidence type="ECO:0000313" key="4">
    <source>
        <dbReference type="EMBL" id="AUM61903.1"/>
    </source>
</evidence>
<name>A0A2K9LSQ3_9VIRU</name>
<dbReference type="InterPro" id="IPR000263">
    <property type="entry name" value="GV_A/BR1_coat"/>
</dbReference>
<dbReference type="SUPFAM" id="SSF88650">
    <property type="entry name" value="Satellite viruses"/>
    <property type="match status" value="1"/>
</dbReference>
<dbReference type="GO" id="GO:0005198">
    <property type="term" value="F:structural molecule activity"/>
    <property type="evidence" value="ECO:0007669"/>
    <property type="project" value="InterPro"/>
</dbReference>
<reference evidence="4" key="1">
    <citation type="submission" date="2017-01" db="EMBL/GenBank/DDBJ databases">
        <title>High-throughput sequencing uncovers low homogeneity in the biogeography of single-stranded DNA viruses.</title>
        <authorList>
            <person name="Pearson V.M."/>
            <person name="Rokyta D.R."/>
        </authorList>
    </citation>
    <scope>NUCLEOTIDE SEQUENCE</scope>
</reference>
<keyword evidence="2" id="KW-0167">Capsid protein</keyword>